<dbReference type="InterPro" id="IPR006640">
    <property type="entry name" value="SprT-like_domain"/>
</dbReference>
<dbReference type="GO" id="GO:0006950">
    <property type="term" value="P:response to stress"/>
    <property type="evidence" value="ECO:0007669"/>
    <property type="project" value="UniProtKB-ARBA"/>
</dbReference>
<comment type="caution">
    <text evidence="2">The sequence shown here is derived from an EMBL/GenBank/DDBJ whole genome shotgun (WGS) entry which is preliminary data.</text>
</comment>
<accession>A0A7V1LPU8</accession>
<dbReference type="AlphaFoldDB" id="A0A7V1LPU8"/>
<dbReference type="Gene3D" id="3.30.2010.10">
    <property type="entry name" value="Metalloproteases ('zincins'), catalytic domain"/>
    <property type="match status" value="1"/>
</dbReference>
<evidence type="ECO:0000259" key="1">
    <source>
        <dbReference type="Pfam" id="PF10263"/>
    </source>
</evidence>
<name>A0A7V1LPU8_CALAY</name>
<dbReference type="EMBL" id="DRLD01000406">
    <property type="protein sequence ID" value="HED11860.1"/>
    <property type="molecule type" value="Genomic_DNA"/>
</dbReference>
<dbReference type="Proteomes" id="UP000886005">
    <property type="component" value="Unassembled WGS sequence"/>
</dbReference>
<organism evidence="2">
    <name type="scientific">Caldithrix abyssi</name>
    <dbReference type="NCBI Taxonomy" id="187145"/>
    <lineage>
        <taxon>Bacteria</taxon>
        <taxon>Pseudomonadati</taxon>
        <taxon>Calditrichota</taxon>
        <taxon>Calditrichia</taxon>
        <taxon>Calditrichales</taxon>
        <taxon>Calditrichaceae</taxon>
        <taxon>Caldithrix</taxon>
    </lineage>
</organism>
<proteinExistence type="predicted"/>
<evidence type="ECO:0000313" key="2">
    <source>
        <dbReference type="EMBL" id="HED11860.1"/>
    </source>
</evidence>
<protein>
    <submittedName>
        <fullName evidence="2">M48 family peptidase</fullName>
    </submittedName>
</protein>
<dbReference type="Pfam" id="PF10263">
    <property type="entry name" value="SprT-like"/>
    <property type="match status" value="1"/>
</dbReference>
<sequence>MKSDLSGIQTLAEEIKETFQEARTFQVWVSFYPYRGLKHTIRLRQGTIFIRLSDRMNGAPPEVYRALFVILFAKLFRYRIDAGWRRLYAEYAARLEQPAAASPPADLSRYQSAGRYYDLDPLFDVLNRDFFSGKLPKPHLGWSRNNSTTRLGFYDADRKLIVVSQNLDGRKVPAWVVRYILYHEMLHVAIPVERVNGRRRIHPPHFKALEQAYPDYERARQWLQKHFRKRGWRLF</sequence>
<feature type="domain" description="SprT-like" evidence="1">
    <location>
        <begin position="120"/>
        <end position="211"/>
    </location>
</feature>
<reference evidence="2" key="1">
    <citation type="journal article" date="2020" name="mSystems">
        <title>Genome- and Community-Level Interaction Insights into Carbon Utilization and Element Cycling Functions of Hydrothermarchaeota in Hydrothermal Sediment.</title>
        <authorList>
            <person name="Zhou Z."/>
            <person name="Liu Y."/>
            <person name="Xu W."/>
            <person name="Pan J."/>
            <person name="Luo Z.H."/>
            <person name="Li M."/>
        </authorList>
    </citation>
    <scope>NUCLEOTIDE SEQUENCE [LARGE SCALE GENOMIC DNA]</scope>
    <source>
        <strain evidence="2">HyVt-456</strain>
    </source>
</reference>
<gene>
    <name evidence="2" type="ORF">ENJ10_14315</name>
</gene>